<evidence type="ECO:0000259" key="7">
    <source>
        <dbReference type="PROSITE" id="PS50110"/>
    </source>
</evidence>
<dbReference type="InterPro" id="IPR000792">
    <property type="entry name" value="Tscrpt_reg_LuxR_C"/>
</dbReference>
<dbReference type="InterPro" id="IPR001789">
    <property type="entry name" value="Sig_transdc_resp-reg_receiver"/>
</dbReference>
<dbReference type="PRINTS" id="PR00038">
    <property type="entry name" value="HTHLUXR"/>
</dbReference>
<evidence type="ECO:0000256" key="4">
    <source>
        <dbReference type="ARBA" id="ARBA00023163"/>
    </source>
</evidence>
<evidence type="ECO:0000256" key="1">
    <source>
        <dbReference type="ARBA" id="ARBA00022553"/>
    </source>
</evidence>
<dbReference type="AlphaFoldDB" id="A0A919PQT7"/>
<keyword evidence="3 8" id="KW-0238">DNA-binding</keyword>
<dbReference type="PANTHER" id="PTHR43214">
    <property type="entry name" value="TWO-COMPONENT RESPONSE REGULATOR"/>
    <property type="match status" value="1"/>
</dbReference>
<reference evidence="8" key="1">
    <citation type="submission" date="2021-01" db="EMBL/GenBank/DDBJ databases">
        <title>Whole genome shotgun sequence of Dactylosporangium siamense NBRC 106093.</title>
        <authorList>
            <person name="Komaki H."/>
            <person name="Tamura T."/>
        </authorList>
    </citation>
    <scope>NUCLEOTIDE SEQUENCE</scope>
    <source>
        <strain evidence="8">NBRC 106093</strain>
    </source>
</reference>
<evidence type="ECO:0000313" key="9">
    <source>
        <dbReference type="Proteomes" id="UP000660611"/>
    </source>
</evidence>
<sequence>MRIVIADDSLIVRAGLTRLLGAMDAVEVVGEAADAGELHRIVAHDRPDLAIVDIRMPPTFTDEGIHAAGRIRRDHPSVAVMVLSQYVETAFAMELLDGGRTHVGYLLKDRIMQRAALIDAVRRVSAGDVVVDPALVELLLAAPSVPAALAVLSDRERDVLVLMAEGLTDRGIAERLSVSPRTVGTHIQHIFDRLGIADSATDNRRVRAVLSYLDAVG</sequence>
<dbReference type="Pfam" id="PF00072">
    <property type="entry name" value="Response_reg"/>
    <property type="match status" value="1"/>
</dbReference>
<feature type="domain" description="HTH luxR-type" evidence="6">
    <location>
        <begin position="145"/>
        <end position="210"/>
    </location>
</feature>
<keyword evidence="4" id="KW-0804">Transcription</keyword>
<evidence type="ECO:0000256" key="2">
    <source>
        <dbReference type="ARBA" id="ARBA00023015"/>
    </source>
</evidence>
<dbReference type="GO" id="GO:0006355">
    <property type="term" value="P:regulation of DNA-templated transcription"/>
    <property type="evidence" value="ECO:0007669"/>
    <property type="project" value="InterPro"/>
</dbReference>
<dbReference type="Gene3D" id="3.40.50.2300">
    <property type="match status" value="1"/>
</dbReference>
<keyword evidence="9" id="KW-1185">Reference proteome</keyword>
<dbReference type="PROSITE" id="PS50110">
    <property type="entry name" value="RESPONSE_REGULATORY"/>
    <property type="match status" value="1"/>
</dbReference>
<dbReference type="Pfam" id="PF00196">
    <property type="entry name" value="GerE"/>
    <property type="match status" value="1"/>
</dbReference>
<protein>
    <submittedName>
        <fullName evidence="8">DNA-binding response regulator</fullName>
    </submittedName>
</protein>
<dbReference type="GO" id="GO:0000160">
    <property type="term" value="P:phosphorelay signal transduction system"/>
    <property type="evidence" value="ECO:0007669"/>
    <property type="project" value="InterPro"/>
</dbReference>
<comment type="caution">
    <text evidence="8">The sequence shown here is derived from an EMBL/GenBank/DDBJ whole genome shotgun (WGS) entry which is preliminary data.</text>
</comment>
<accession>A0A919PQT7</accession>
<gene>
    <name evidence="8" type="ORF">Dsi01nite_060730</name>
</gene>
<dbReference type="GO" id="GO:0003677">
    <property type="term" value="F:DNA binding"/>
    <property type="evidence" value="ECO:0007669"/>
    <property type="project" value="UniProtKB-KW"/>
</dbReference>
<evidence type="ECO:0000259" key="6">
    <source>
        <dbReference type="PROSITE" id="PS50043"/>
    </source>
</evidence>
<keyword evidence="2" id="KW-0805">Transcription regulation</keyword>
<dbReference type="SMART" id="SM00448">
    <property type="entry name" value="REC"/>
    <property type="match status" value="1"/>
</dbReference>
<evidence type="ECO:0000256" key="5">
    <source>
        <dbReference type="PROSITE-ProRule" id="PRU00169"/>
    </source>
</evidence>
<dbReference type="SMART" id="SM00421">
    <property type="entry name" value="HTH_LUXR"/>
    <property type="match status" value="1"/>
</dbReference>
<dbReference type="Proteomes" id="UP000660611">
    <property type="component" value="Unassembled WGS sequence"/>
</dbReference>
<dbReference type="InterPro" id="IPR011006">
    <property type="entry name" value="CheY-like_superfamily"/>
</dbReference>
<dbReference type="InterPro" id="IPR016032">
    <property type="entry name" value="Sig_transdc_resp-reg_C-effctor"/>
</dbReference>
<dbReference type="SUPFAM" id="SSF52172">
    <property type="entry name" value="CheY-like"/>
    <property type="match status" value="1"/>
</dbReference>
<dbReference type="CDD" id="cd17535">
    <property type="entry name" value="REC_NarL-like"/>
    <property type="match status" value="1"/>
</dbReference>
<dbReference type="PANTHER" id="PTHR43214:SF24">
    <property type="entry name" value="TRANSCRIPTIONAL REGULATORY PROTEIN NARL-RELATED"/>
    <property type="match status" value="1"/>
</dbReference>
<dbReference type="RefSeq" id="WP_203849750.1">
    <property type="nucleotide sequence ID" value="NZ_BAAAVW010000021.1"/>
</dbReference>
<dbReference type="PROSITE" id="PS50043">
    <property type="entry name" value="HTH_LUXR_2"/>
    <property type="match status" value="1"/>
</dbReference>
<organism evidence="8 9">
    <name type="scientific">Dactylosporangium siamense</name>
    <dbReference type="NCBI Taxonomy" id="685454"/>
    <lineage>
        <taxon>Bacteria</taxon>
        <taxon>Bacillati</taxon>
        <taxon>Actinomycetota</taxon>
        <taxon>Actinomycetes</taxon>
        <taxon>Micromonosporales</taxon>
        <taxon>Micromonosporaceae</taxon>
        <taxon>Dactylosporangium</taxon>
    </lineage>
</organism>
<evidence type="ECO:0000256" key="3">
    <source>
        <dbReference type="ARBA" id="ARBA00023125"/>
    </source>
</evidence>
<dbReference type="InterPro" id="IPR058245">
    <property type="entry name" value="NreC/VraR/RcsB-like_REC"/>
</dbReference>
<name>A0A919PQT7_9ACTN</name>
<feature type="modified residue" description="4-aspartylphosphate" evidence="5">
    <location>
        <position position="53"/>
    </location>
</feature>
<dbReference type="SUPFAM" id="SSF46894">
    <property type="entry name" value="C-terminal effector domain of the bipartite response regulators"/>
    <property type="match status" value="1"/>
</dbReference>
<feature type="domain" description="Response regulatory" evidence="7">
    <location>
        <begin position="2"/>
        <end position="123"/>
    </location>
</feature>
<dbReference type="EMBL" id="BONQ01000094">
    <property type="protein sequence ID" value="GIG48032.1"/>
    <property type="molecule type" value="Genomic_DNA"/>
</dbReference>
<keyword evidence="1 5" id="KW-0597">Phosphoprotein</keyword>
<proteinExistence type="predicted"/>
<dbReference type="CDD" id="cd06170">
    <property type="entry name" value="LuxR_C_like"/>
    <property type="match status" value="1"/>
</dbReference>
<dbReference type="InterPro" id="IPR039420">
    <property type="entry name" value="WalR-like"/>
</dbReference>
<evidence type="ECO:0000313" key="8">
    <source>
        <dbReference type="EMBL" id="GIG48032.1"/>
    </source>
</evidence>